<organism evidence="3 4">
    <name type="scientific">Pseudomonas quercus</name>
    <dbReference type="NCBI Taxonomy" id="2722792"/>
    <lineage>
        <taxon>Bacteria</taxon>
        <taxon>Pseudomonadati</taxon>
        <taxon>Pseudomonadota</taxon>
        <taxon>Gammaproteobacteria</taxon>
        <taxon>Pseudomonadales</taxon>
        <taxon>Pseudomonadaceae</taxon>
        <taxon>Pseudomonas</taxon>
    </lineage>
</organism>
<feature type="compositionally biased region" description="Basic and acidic residues" evidence="1">
    <location>
        <begin position="1"/>
        <end position="14"/>
    </location>
</feature>
<feature type="region of interest" description="Disordered" evidence="1">
    <location>
        <begin position="72"/>
        <end position="91"/>
    </location>
</feature>
<gene>
    <name evidence="3" type="ORF">HBH25_15820</name>
</gene>
<evidence type="ECO:0000256" key="1">
    <source>
        <dbReference type="SAM" id="MobiDB-lite"/>
    </source>
</evidence>
<keyword evidence="4" id="KW-1185">Reference proteome</keyword>
<dbReference type="Proteomes" id="UP000746535">
    <property type="component" value="Unassembled WGS sequence"/>
</dbReference>
<dbReference type="InterPro" id="IPR028048">
    <property type="entry name" value="Tox-HNH-EHHH"/>
</dbReference>
<dbReference type="RefSeq" id="WP_168084898.1">
    <property type="nucleotide sequence ID" value="NZ_JAAVJI010000009.1"/>
</dbReference>
<reference evidence="3 4" key="1">
    <citation type="submission" date="2020-03" db="EMBL/GenBank/DDBJ databases">
        <authorList>
            <person name="Wang L."/>
            <person name="He N."/>
            <person name="Li Y."/>
            <person name="Fang Y."/>
            <person name="Zhang F."/>
        </authorList>
    </citation>
    <scope>NUCLEOTIDE SEQUENCE [LARGE SCALE GENOMIC DNA]</scope>
    <source>
        <strain evidence="4">hsmgli-8</strain>
    </source>
</reference>
<protein>
    <recommendedName>
        <fullName evidence="2">HNH/Endo VII superfamily nuclease toxins domain-containing protein</fullName>
    </recommendedName>
</protein>
<proteinExistence type="predicted"/>
<evidence type="ECO:0000259" key="2">
    <source>
        <dbReference type="Pfam" id="PF15657"/>
    </source>
</evidence>
<evidence type="ECO:0000313" key="3">
    <source>
        <dbReference type="EMBL" id="NJP02317.1"/>
    </source>
</evidence>
<feature type="region of interest" description="Disordered" evidence="1">
    <location>
        <begin position="1"/>
        <end position="26"/>
    </location>
</feature>
<dbReference type="EMBL" id="JAAVJI010000009">
    <property type="protein sequence ID" value="NJP02317.1"/>
    <property type="molecule type" value="Genomic_DNA"/>
</dbReference>
<name>A0ABX0YJG0_9PSED</name>
<comment type="caution">
    <text evidence="3">The sequence shown here is derived from an EMBL/GenBank/DDBJ whole genome shotgun (WGS) entry which is preliminary data.</text>
</comment>
<sequence length="109" mass="12483">MSRRDAFRQAKRDAGIPNTQSPTVEREYLKDGYGNMVKNSKGAVVKTRDYYFTNNKGKKIIIQKHSIGHSKAVPLRGADPHFNVRPIDRPMTGNVRGTHGHYNFNWELK</sequence>
<evidence type="ECO:0000313" key="4">
    <source>
        <dbReference type="Proteomes" id="UP000746535"/>
    </source>
</evidence>
<feature type="domain" description="HNH/Endo VII superfamily nuclease toxins" evidence="2">
    <location>
        <begin position="38"/>
        <end position="104"/>
    </location>
</feature>
<dbReference type="Pfam" id="PF15657">
    <property type="entry name" value="Tox-HNH-EHHH"/>
    <property type="match status" value="1"/>
</dbReference>
<accession>A0ABX0YJG0</accession>